<organism evidence="1 2">
    <name type="scientific">Kistimonas scapharcae</name>
    <dbReference type="NCBI Taxonomy" id="1036133"/>
    <lineage>
        <taxon>Bacteria</taxon>
        <taxon>Pseudomonadati</taxon>
        <taxon>Pseudomonadota</taxon>
        <taxon>Gammaproteobacteria</taxon>
        <taxon>Oceanospirillales</taxon>
        <taxon>Endozoicomonadaceae</taxon>
        <taxon>Kistimonas</taxon>
    </lineage>
</organism>
<gene>
    <name evidence="1" type="ORF">GCM10023116_24640</name>
</gene>
<comment type="caution">
    <text evidence="1">The sequence shown here is derived from an EMBL/GenBank/DDBJ whole genome shotgun (WGS) entry which is preliminary data.</text>
</comment>
<evidence type="ECO:0000313" key="1">
    <source>
        <dbReference type="EMBL" id="GAA4650181.1"/>
    </source>
</evidence>
<protein>
    <submittedName>
        <fullName evidence="1">Uncharacterized protein</fullName>
    </submittedName>
</protein>
<reference evidence="2" key="1">
    <citation type="journal article" date="2019" name="Int. J. Syst. Evol. Microbiol.">
        <title>The Global Catalogue of Microorganisms (GCM) 10K type strain sequencing project: providing services to taxonomists for standard genome sequencing and annotation.</title>
        <authorList>
            <consortium name="The Broad Institute Genomics Platform"/>
            <consortium name="The Broad Institute Genome Sequencing Center for Infectious Disease"/>
            <person name="Wu L."/>
            <person name="Ma J."/>
        </authorList>
    </citation>
    <scope>NUCLEOTIDE SEQUENCE [LARGE SCALE GENOMIC DNA]</scope>
    <source>
        <strain evidence="2">JCM 17805</strain>
    </source>
</reference>
<dbReference type="EMBL" id="BAABFL010000371">
    <property type="protein sequence ID" value="GAA4650181.1"/>
    <property type="molecule type" value="Genomic_DNA"/>
</dbReference>
<keyword evidence="2" id="KW-1185">Reference proteome</keyword>
<dbReference type="RefSeq" id="WP_345196286.1">
    <property type="nucleotide sequence ID" value="NZ_BAABFL010000371.1"/>
</dbReference>
<evidence type="ECO:0000313" key="2">
    <source>
        <dbReference type="Proteomes" id="UP001500604"/>
    </source>
</evidence>
<sequence length="44" mass="5101">MTDACELMEELKTHPRRLKRLEDFHQADGRTIEYITSRAAAPAQ</sequence>
<dbReference type="Proteomes" id="UP001500604">
    <property type="component" value="Unassembled WGS sequence"/>
</dbReference>
<proteinExistence type="predicted"/>
<accession>A0ABP8V4I7</accession>
<name>A0ABP8V4I7_9GAMM</name>